<evidence type="ECO:0000256" key="3">
    <source>
        <dbReference type="PROSITE-ProRule" id="PRU00284"/>
    </source>
</evidence>
<comment type="similarity">
    <text evidence="2">Belongs to the methyl-accepting chemotaxis (MCP) protein family.</text>
</comment>
<evidence type="ECO:0000256" key="1">
    <source>
        <dbReference type="ARBA" id="ARBA00023224"/>
    </source>
</evidence>
<feature type="domain" description="Methyl-accepting transducer" evidence="6">
    <location>
        <begin position="1106"/>
        <end position="1342"/>
    </location>
</feature>
<feature type="domain" description="Phytochrome chromophore attachment site" evidence="5">
    <location>
        <begin position="694"/>
        <end position="830"/>
    </location>
</feature>
<keyword evidence="9" id="KW-1185">Reference proteome</keyword>
<evidence type="ECO:0000256" key="2">
    <source>
        <dbReference type="ARBA" id="ARBA00029447"/>
    </source>
</evidence>
<dbReference type="PROSITE" id="PS50046">
    <property type="entry name" value="PHYTOCHROME_2"/>
    <property type="match status" value="5"/>
</dbReference>
<reference evidence="8 9" key="1">
    <citation type="submission" date="2018-06" db="EMBL/GenBank/DDBJ databases">
        <title>Comparative genomics of Brasilonema spp. strains.</title>
        <authorList>
            <person name="Alvarenga D.O."/>
            <person name="Fiore M.F."/>
            <person name="Varani A.M."/>
        </authorList>
    </citation>
    <scope>NUCLEOTIDE SEQUENCE [LARGE SCALE GENOMIC DNA]</scope>
    <source>
        <strain evidence="8 9">CENA114</strain>
    </source>
</reference>
<feature type="domain" description="Phytochrome chromophore attachment site" evidence="5">
    <location>
        <begin position="284"/>
        <end position="449"/>
    </location>
</feature>
<dbReference type="EMBL" id="CP030118">
    <property type="protein sequence ID" value="QDL12110.1"/>
    <property type="molecule type" value="Genomic_DNA"/>
</dbReference>
<evidence type="ECO:0000259" key="5">
    <source>
        <dbReference type="PROSITE" id="PS50046"/>
    </source>
</evidence>
<evidence type="ECO:0000313" key="9">
    <source>
        <dbReference type="Proteomes" id="UP000503129"/>
    </source>
</evidence>
<keyword evidence="4" id="KW-0175">Coiled coil</keyword>
<evidence type="ECO:0000259" key="7">
    <source>
        <dbReference type="PROSITE" id="PS50885"/>
    </source>
</evidence>
<gene>
    <name evidence="8" type="ORF">DP114_04920</name>
</gene>
<evidence type="ECO:0000313" key="8">
    <source>
        <dbReference type="EMBL" id="QDL12110.1"/>
    </source>
</evidence>
<feature type="coiled-coil region" evidence="4">
    <location>
        <begin position="1250"/>
        <end position="1277"/>
    </location>
</feature>
<proteinExistence type="inferred from homology"/>
<dbReference type="InterPro" id="IPR016132">
    <property type="entry name" value="Phyto_chromo_attachment"/>
</dbReference>
<keyword evidence="1 3" id="KW-0807">Transducer</keyword>
<dbReference type="PROSITE" id="PS50885">
    <property type="entry name" value="HAMP"/>
    <property type="match status" value="1"/>
</dbReference>
<dbReference type="PANTHER" id="PTHR32089">
    <property type="entry name" value="METHYL-ACCEPTING CHEMOTAXIS PROTEIN MCPB"/>
    <property type="match status" value="1"/>
</dbReference>
<dbReference type="SMART" id="SM00283">
    <property type="entry name" value="MA"/>
    <property type="match status" value="1"/>
</dbReference>
<dbReference type="PROSITE" id="PS50111">
    <property type="entry name" value="CHEMOTAXIS_TRANSDUC_2"/>
    <property type="match status" value="1"/>
</dbReference>
<dbReference type="Pfam" id="PF01590">
    <property type="entry name" value="GAF"/>
    <property type="match status" value="5"/>
</dbReference>
<dbReference type="InterPro" id="IPR003018">
    <property type="entry name" value="GAF"/>
</dbReference>
<dbReference type="GO" id="GO:0007165">
    <property type="term" value="P:signal transduction"/>
    <property type="evidence" value="ECO:0007669"/>
    <property type="project" value="UniProtKB-KW"/>
</dbReference>
<dbReference type="SMART" id="SM00065">
    <property type="entry name" value="GAF"/>
    <property type="match status" value="5"/>
</dbReference>
<feature type="domain" description="Phytochrome chromophore attachment site" evidence="5">
    <location>
        <begin position="112"/>
        <end position="248"/>
    </location>
</feature>
<feature type="coiled-coil region" evidence="4">
    <location>
        <begin position="1025"/>
        <end position="1062"/>
    </location>
</feature>
<feature type="domain" description="Phytochrome chromophore attachment site" evidence="5">
    <location>
        <begin position="490"/>
        <end position="651"/>
    </location>
</feature>
<dbReference type="Proteomes" id="UP000503129">
    <property type="component" value="Chromosome"/>
</dbReference>
<name>A0A856MPS6_9CYAN</name>
<dbReference type="InterPro" id="IPR029016">
    <property type="entry name" value="GAF-like_dom_sf"/>
</dbReference>
<dbReference type="Pfam" id="PF00015">
    <property type="entry name" value="MCPsignal"/>
    <property type="match status" value="1"/>
</dbReference>
<dbReference type="SUPFAM" id="SSF58104">
    <property type="entry name" value="Methyl-accepting chemotaxis protein (MCP) signaling domain"/>
    <property type="match status" value="1"/>
</dbReference>
<dbReference type="KEGG" id="bsen:DP114_04920"/>
<feature type="coiled-coil region" evidence="4">
    <location>
        <begin position="249"/>
        <end position="276"/>
    </location>
</feature>
<dbReference type="PANTHER" id="PTHR32089:SF114">
    <property type="entry name" value="METHYL-ACCEPTING CHEMOTAXIS PROTEIN MCPB"/>
    <property type="match status" value="1"/>
</dbReference>
<evidence type="ECO:0000259" key="6">
    <source>
        <dbReference type="PROSITE" id="PS50111"/>
    </source>
</evidence>
<dbReference type="InterPro" id="IPR003660">
    <property type="entry name" value="HAMP_dom"/>
</dbReference>
<evidence type="ECO:0000256" key="4">
    <source>
        <dbReference type="SAM" id="Coils"/>
    </source>
</evidence>
<feature type="domain" description="Phytochrome chromophore attachment site" evidence="5">
    <location>
        <begin position="878"/>
        <end position="1017"/>
    </location>
</feature>
<dbReference type="InterPro" id="IPR004089">
    <property type="entry name" value="MCPsignal_dom"/>
</dbReference>
<dbReference type="CDD" id="cd11386">
    <property type="entry name" value="MCP_signal"/>
    <property type="match status" value="1"/>
</dbReference>
<dbReference type="GO" id="GO:0016020">
    <property type="term" value="C:membrane"/>
    <property type="evidence" value="ECO:0007669"/>
    <property type="project" value="InterPro"/>
</dbReference>
<feature type="domain" description="HAMP" evidence="7">
    <location>
        <begin position="1050"/>
        <end position="1101"/>
    </location>
</feature>
<dbReference type="Gene3D" id="3.30.450.40">
    <property type="match status" value="5"/>
</dbReference>
<accession>A0A856MPS6</accession>
<dbReference type="SUPFAM" id="SSF55781">
    <property type="entry name" value="GAF domain-like"/>
    <property type="match status" value="5"/>
</dbReference>
<protein>
    <submittedName>
        <fullName evidence="8">Chemotaxis protein</fullName>
    </submittedName>
</protein>
<sequence length="1379" mass="155326">MIFKDVNMVLQDFEQTKQIFDSQSQNGNVKTAEFIGYSELHQASELVNAIKADLLGDSLKPEAQQKVLLLEKCVQQLQTEYQTHLAVACEQHTKQTRQKLFSIFAQMRQAENVDTLLRTTVIEVRKLLQVDRALIYRFQSERHGIVATESMVAGYTPSLGESLSAIAFGSENQHSYQQQQVVIQDDVYENVKSAYQLQLLKHYQVQASLSLPIVIDEQVWGLLVMQQCSASRQWQEAEVSLLYQIVTELRLNLQTVELLSQQKEEAKQEKVLAQILEQIPLSSDTSVILGNITQELRQFLKADRVVVYRLYPDWSGAFIAESLASGWVALMQEQEKDVSLKSKDTLDYDRCTVKMFGNVARFDSDTYLKDTQGRYFVKGKIINRVDDIYAAGFSECYIKTLEKYQSKAYIIAPIFEGEQLWGLLGVYQNSGPRRWQDSEVALLSLVSSRLSIILRQIKAAAQLKLKSEQLAAQREQIVANAIDRIRQLSDINTIFKTTTYEVRNILKAERVVIYRFNLDWSGEFVAESVSSEWKSVMQEQFDNPILLENISECSAKILGGGKASITDTYLQQTQGGRFSTKTNFRVVSDIYQAGFLPCYIDTLERLQTRAYVITPIVKGDRLWGLLAAYQNSSPRDWQEHEIKAMTQISNQLGIAIQQAEYLKQLQEQATHIARTAERERGAAKVIEKIRQTSDIDTIFKTATQEIRKLLGVERLAIYKFRPDYFGDFIVESESGGWPKLVGSGWEDSYVQEHQGGRLRDNEPYFADDIYKANLSDCHIETLEGFGVKSFLVVAIFQGQKLWGLLSAFQHSGPRHWEEAEIKVLMQIASQLGVALQQAEYIKELRVQSQKLAKSVEQETLYSKLVYRLGLALIQENFSLDNLLKMAVSELRRLLKADRIAIFRFDPDWNGEFIVEDVGSDWVKVVGTELARADDTCLQETKGGRFRRRETLSIDNLRASGCDECYIELIERWGTKASIVAPVFKGDQLWGLLGAYQNDAPRHWEQIDLNLVAHVGVQVGLALQQAEYLEQLKTQAQQLVQASERERAAKEQLQREVMQLLSAVQPALQGNLTIRLPVTEGEVGTIADVYNVTLQSLRKIVMQVQTASRQLAQTSQANESSIVGLATQAQQQFQFLTHASEQIQTMVNSTKAVTTNAQQVEQAVQVANQTIQQGDAAMNRTVDGILDIRETVAETSKRLKRFSESSQKVSKVVNLISNFTTQTQLLALNAAIEATRAGQYGRGFAVVADEVRSLARQSAEAATEIEQLVQEIQKGTAEVSVAMENAIQQVATGTTQVHEARQNLNAIVAATTQISQLVEGITQTTQVQSQQIQSVTQTMTEVADIANNTKEDSMEISTSFKEILAMAQNLQASADQFKVD</sequence>
<dbReference type="Gene3D" id="1.10.287.950">
    <property type="entry name" value="Methyl-accepting chemotaxis protein"/>
    <property type="match status" value="1"/>
</dbReference>
<organism evidence="8 9">
    <name type="scientific">Brasilonema sennae CENA114</name>
    <dbReference type="NCBI Taxonomy" id="415709"/>
    <lineage>
        <taxon>Bacteria</taxon>
        <taxon>Bacillati</taxon>
        <taxon>Cyanobacteriota</taxon>
        <taxon>Cyanophyceae</taxon>
        <taxon>Nostocales</taxon>
        <taxon>Scytonemataceae</taxon>
        <taxon>Brasilonema</taxon>
        <taxon>Bromeliae group (in: Brasilonema)</taxon>
    </lineage>
</organism>